<comment type="similarity">
    <text evidence="4">Belongs to the DHPS family.</text>
</comment>
<dbReference type="GO" id="GO:0004156">
    <property type="term" value="F:dihydropteroate synthase activity"/>
    <property type="evidence" value="ECO:0007669"/>
    <property type="project" value="UniProtKB-EC"/>
</dbReference>
<dbReference type="InterPro" id="IPR000489">
    <property type="entry name" value="Pterin-binding_dom"/>
</dbReference>
<dbReference type="CDD" id="cd00739">
    <property type="entry name" value="DHPS"/>
    <property type="match status" value="1"/>
</dbReference>
<gene>
    <name evidence="11" type="primary">folP</name>
    <name evidence="11" type="ORF">QWY28_05430</name>
</gene>
<keyword evidence="12" id="KW-1185">Reference proteome</keyword>
<dbReference type="PROSITE" id="PS50972">
    <property type="entry name" value="PTERIN_BINDING"/>
    <property type="match status" value="1"/>
</dbReference>
<dbReference type="Pfam" id="PF00809">
    <property type="entry name" value="Pterin_bind"/>
    <property type="match status" value="1"/>
</dbReference>
<proteinExistence type="inferred from homology"/>
<dbReference type="SUPFAM" id="SSF51717">
    <property type="entry name" value="Dihydropteroate synthetase-like"/>
    <property type="match status" value="1"/>
</dbReference>
<comment type="catalytic activity">
    <reaction evidence="1">
        <text>(7,8-dihydropterin-6-yl)methyl diphosphate + 4-aminobenzoate = 7,8-dihydropteroate + diphosphate</text>
        <dbReference type="Rhea" id="RHEA:19949"/>
        <dbReference type="ChEBI" id="CHEBI:17836"/>
        <dbReference type="ChEBI" id="CHEBI:17839"/>
        <dbReference type="ChEBI" id="CHEBI:33019"/>
        <dbReference type="ChEBI" id="CHEBI:72950"/>
        <dbReference type="EC" id="2.5.1.15"/>
    </reaction>
</comment>
<evidence type="ECO:0000256" key="7">
    <source>
        <dbReference type="ARBA" id="ARBA00022723"/>
    </source>
</evidence>
<dbReference type="InterPro" id="IPR006390">
    <property type="entry name" value="DHP_synth_dom"/>
</dbReference>
<comment type="caution">
    <text evidence="11">The sequence shown here is derived from an EMBL/GenBank/DDBJ whole genome shotgun (WGS) entry which is preliminary data.</text>
</comment>
<evidence type="ECO:0000256" key="6">
    <source>
        <dbReference type="ARBA" id="ARBA00022679"/>
    </source>
</evidence>
<evidence type="ECO:0000313" key="12">
    <source>
        <dbReference type="Proteomes" id="UP001168620"/>
    </source>
</evidence>
<protein>
    <recommendedName>
        <fullName evidence="5">dihydropteroate synthase</fullName>
        <ecNumber evidence="5">2.5.1.15</ecNumber>
    </recommendedName>
</protein>
<evidence type="ECO:0000256" key="4">
    <source>
        <dbReference type="ARBA" id="ARBA00009503"/>
    </source>
</evidence>
<keyword evidence="8" id="KW-0460">Magnesium</keyword>
<organism evidence="11 12">
    <name type="scientific">Nocardioides oceani</name>
    <dbReference type="NCBI Taxonomy" id="3058369"/>
    <lineage>
        <taxon>Bacteria</taxon>
        <taxon>Bacillati</taxon>
        <taxon>Actinomycetota</taxon>
        <taxon>Actinomycetes</taxon>
        <taxon>Propionibacteriales</taxon>
        <taxon>Nocardioidaceae</taxon>
        <taxon>Nocardioides</taxon>
    </lineage>
</organism>
<dbReference type="EMBL" id="JAUHJQ010000001">
    <property type="protein sequence ID" value="MDN4172375.1"/>
    <property type="molecule type" value="Genomic_DNA"/>
</dbReference>
<dbReference type="EC" id="2.5.1.15" evidence="5"/>
<evidence type="ECO:0000256" key="1">
    <source>
        <dbReference type="ARBA" id="ARBA00000012"/>
    </source>
</evidence>
<evidence type="ECO:0000313" key="11">
    <source>
        <dbReference type="EMBL" id="MDN4172375.1"/>
    </source>
</evidence>
<dbReference type="InterPro" id="IPR011005">
    <property type="entry name" value="Dihydropteroate_synth-like_sf"/>
</dbReference>
<evidence type="ECO:0000259" key="10">
    <source>
        <dbReference type="PROSITE" id="PS50972"/>
    </source>
</evidence>
<name>A0ABT8FCT4_9ACTN</name>
<dbReference type="Proteomes" id="UP001168620">
    <property type="component" value="Unassembled WGS sequence"/>
</dbReference>
<reference evidence="11" key="1">
    <citation type="submission" date="2023-06" db="EMBL/GenBank/DDBJ databases">
        <title>Draft genome sequence of Nocardioides sp. SOB77.</title>
        <authorList>
            <person name="Zhang G."/>
        </authorList>
    </citation>
    <scope>NUCLEOTIDE SEQUENCE</scope>
    <source>
        <strain evidence="11">SOB77</strain>
    </source>
</reference>
<evidence type="ECO:0000256" key="9">
    <source>
        <dbReference type="ARBA" id="ARBA00022909"/>
    </source>
</evidence>
<keyword evidence="9" id="KW-0289">Folate biosynthesis</keyword>
<evidence type="ECO:0000256" key="8">
    <source>
        <dbReference type="ARBA" id="ARBA00022842"/>
    </source>
</evidence>
<dbReference type="PANTHER" id="PTHR20941">
    <property type="entry name" value="FOLATE SYNTHESIS PROTEINS"/>
    <property type="match status" value="1"/>
</dbReference>
<dbReference type="InterPro" id="IPR045031">
    <property type="entry name" value="DHP_synth-like"/>
</dbReference>
<dbReference type="PANTHER" id="PTHR20941:SF1">
    <property type="entry name" value="FOLIC ACID SYNTHESIS PROTEIN FOL1"/>
    <property type="match status" value="1"/>
</dbReference>
<evidence type="ECO:0000256" key="5">
    <source>
        <dbReference type="ARBA" id="ARBA00012458"/>
    </source>
</evidence>
<evidence type="ECO:0000256" key="2">
    <source>
        <dbReference type="ARBA" id="ARBA00001946"/>
    </source>
</evidence>
<dbReference type="NCBIfam" id="TIGR01496">
    <property type="entry name" value="DHPS"/>
    <property type="match status" value="1"/>
</dbReference>
<comment type="cofactor">
    <cofactor evidence="2">
        <name>Mg(2+)</name>
        <dbReference type="ChEBI" id="CHEBI:18420"/>
    </cofactor>
</comment>
<accession>A0ABT8FCT4</accession>
<dbReference type="Gene3D" id="3.20.20.20">
    <property type="entry name" value="Dihydropteroate synthase-like"/>
    <property type="match status" value="1"/>
</dbReference>
<evidence type="ECO:0000256" key="3">
    <source>
        <dbReference type="ARBA" id="ARBA00004763"/>
    </source>
</evidence>
<keyword evidence="7" id="KW-0479">Metal-binding</keyword>
<dbReference type="RefSeq" id="WP_300951269.1">
    <property type="nucleotide sequence ID" value="NZ_JAUHJQ010000001.1"/>
</dbReference>
<keyword evidence="6 11" id="KW-0808">Transferase</keyword>
<sequence>MLNVTPDSFSDGGRYVDVDAAVRRGHELSSAGAWAVDVGGESTRPGAEAVPTDVELHRVLPVVERLARAGLRVSIDTMHASVAAAALNAGATIVNDVSGGRFDPAILDVAADYDATLILSHWRAPSREMDRHAVYSDVVAEVVAELSQSVDAALDAGVGNAQLIVDPGIGFAKTGPHNWCLLQSLPVLRSALGLPIMVGTSRKRFLGDVVADARSPRARDDLTAVTSALATTAGADYVRVHDVASTSRAIAVAVAWIGGLHGPPSGVLG</sequence>
<feature type="domain" description="Pterin-binding" evidence="10">
    <location>
        <begin position="1"/>
        <end position="251"/>
    </location>
</feature>
<comment type="pathway">
    <text evidence="3">Cofactor biosynthesis; tetrahydrofolate biosynthesis; 7,8-dihydrofolate from 2-amino-4-hydroxy-6-hydroxymethyl-7,8-dihydropteridine diphosphate and 4-aminobenzoate: step 1/2.</text>
</comment>